<sequence>MAEPPAQRVVPGAPPPAPLSKSQKKKRKTAKGKAEDSPATPTVSIPDTTAAALVDKAPGSSDIKQGSIVEELLARSEPANGSATHKDDGGPKQSPIVDLVGKRLKTTGKKISRIQTYASVDHEKLNDDQRRALKTLPSLEAVAKELDEVKKAIEVYEAEQTSELAFKALEASQTQERRIALAVAEAESATLSRVSVLLSLIRLHSLLAAGHPSASSVTGEDHSAIFDAVQLLLGEENESKLELIRGLLSGEGEFQGIPHSRFADLTEVLLNPSEAPTFVVEEGISSVPEASEPADALDASVSGLDVPASTSGGGFHFMQPSDLEIANQDQWTDVPPSVDVEITTITHEVPGTDEVVVEEVVTIAAEVEPEEIPQSTSGAFDWADDEGGLPPIAGLHAKFGTSGTPSPAEPARDIPPAAPEASGPASANGSALVDEDGFVQAQVIVAASAVDIVVVSAVVPVVGSEARATGVTTATGVTEVATEVTEAAKASVAVASAGNAVVNEAATGAEVTGEAAVTASIAVEDEVAAEAAAGEDSLSNAENLPCKHNHTATTFFFSIKMRPSGETRLDFCARAHLLPLALQF</sequence>
<protein>
    <submittedName>
        <fullName evidence="1">Uncharacterized protein</fullName>
    </submittedName>
</protein>
<dbReference type="Proteomes" id="UP000814033">
    <property type="component" value="Unassembled WGS sequence"/>
</dbReference>
<proteinExistence type="predicted"/>
<evidence type="ECO:0000313" key="2">
    <source>
        <dbReference type="Proteomes" id="UP000814033"/>
    </source>
</evidence>
<reference evidence="1" key="1">
    <citation type="submission" date="2021-02" db="EMBL/GenBank/DDBJ databases">
        <authorList>
            <consortium name="DOE Joint Genome Institute"/>
            <person name="Ahrendt S."/>
            <person name="Looney B.P."/>
            <person name="Miyauchi S."/>
            <person name="Morin E."/>
            <person name="Drula E."/>
            <person name="Courty P.E."/>
            <person name="Chicoki N."/>
            <person name="Fauchery L."/>
            <person name="Kohler A."/>
            <person name="Kuo A."/>
            <person name="Labutti K."/>
            <person name="Pangilinan J."/>
            <person name="Lipzen A."/>
            <person name="Riley R."/>
            <person name="Andreopoulos W."/>
            <person name="He G."/>
            <person name="Johnson J."/>
            <person name="Barry K.W."/>
            <person name="Grigoriev I.V."/>
            <person name="Nagy L."/>
            <person name="Hibbett D."/>
            <person name="Henrissat B."/>
            <person name="Matheny P.B."/>
            <person name="Labbe J."/>
            <person name="Martin F."/>
        </authorList>
    </citation>
    <scope>NUCLEOTIDE SEQUENCE</scope>
    <source>
        <strain evidence="1">FP105234-sp</strain>
    </source>
</reference>
<gene>
    <name evidence="1" type="ORF">FA95DRAFT_1683471</name>
</gene>
<keyword evidence="2" id="KW-1185">Reference proteome</keyword>
<organism evidence="1 2">
    <name type="scientific">Auriscalpium vulgare</name>
    <dbReference type="NCBI Taxonomy" id="40419"/>
    <lineage>
        <taxon>Eukaryota</taxon>
        <taxon>Fungi</taxon>
        <taxon>Dikarya</taxon>
        <taxon>Basidiomycota</taxon>
        <taxon>Agaricomycotina</taxon>
        <taxon>Agaricomycetes</taxon>
        <taxon>Russulales</taxon>
        <taxon>Auriscalpiaceae</taxon>
        <taxon>Auriscalpium</taxon>
    </lineage>
</organism>
<evidence type="ECO:0000313" key="1">
    <source>
        <dbReference type="EMBL" id="KAI0041002.1"/>
    </source>
</evidence>
<reference evidence="1" key="2">
    <citation type="journal article" date="2022" name="New Phytol.">
        <title>Evolutionary transition to the ectomycorrhizal habit in the genomes of a hyperdiverse lineage of mushroom-forming fungi.</title>
        <authorList>
            <person name="Looney B."/>
            <person name="Miyauchi S."/>
            <person name="Morin E."/>
            <person name="Drula E."/>
            <person name="Courty P.E."/>
            <person name="Kohler A."/>
            <person name="Kuo A."/>
            <person name="LaButti K."/>
            <person name="Pangilinan J."/>
            <person name="Lipzen A."/>
            <person name="Riley R."/>
            <person name="Andreopoulos W."/>
            <person name="He G."/>
            <person name="Johnson J."/>
            <person name="Nolan M."/>
            <person name="Tritt A."/>
            <person name="Barry K.W."/>
            <person name="Grigoriev I.V."/>
            <person name="Nagy L.G."/>
            <person name="Hibbett D."/>
            <person name="Henrissat B."/>
            <person name="Matheny P.B."/>
            <person name="Labbe J."/>
            <person name="Martin F.M."/>
        </authorList>
    </citation>
    <scope>NUCLEOTIDE SEQUENCE</scope>
    <source>
        <strain evidence="1">FP105234-sp</strain>
    </source>
</reference>
<comment type="caution">
    <text evidence="1">The sequence shown here is derived from an EMBL/GenBank/DDBJ whole genome shotgun (WGS) entry which is preliminary data.</text>
</comment>
<name>A0ACB8RAQ1_9AGAM</name>
<dbReference type="EMBL" id="MU276152">
    <property type="protein sequence ID" value="KAI0041002.1"/>
    <property type="molecule type" value="Genomic_DNA"/>
</dbReference>
<accession>A0ACB8RAQ1</accession>